<sequence length="245" mass="27763">MLRKFTAIALLCLCAFPAVAADPAAPSEAAFIRDALIKQGLEQGLDKSPELEKLVTEYRNDQLSRLALEASRDKGMPDFTARAEEIYQARLDTQYTLPLRLRVRVLEMNLPTGKETEIQDKLKAIRAEVVAGKVDFKAAVIANSNTTELSLTQGDSQWFKKGDKPDLFFEKAEQLSVDKPLSEVFIHQKTVYLLSFIDRKEPEIRQFDAVKPEIIAELQKEYREDHEKMVLDALREAFTAQKSAM</sequence>
<evidence type="ECO:0000313" key="4">
    <source>
        <dbReference type="Proteomes" id="UP001236657"/>
    </source>
</evidence>
<evidence type="ECO:0000256" key="1">
    <source>
        <dbReference type="SAM" id="SignalP"/>
    </source>
</evidence>
<protein>
    <submittedName>
        <fullName evidence="3">Peptidylprolyl isomerase</fullName>
        <ecNumber evidence="3">5.2.1.8</ecNumber>
    </submittedName>
</protein>
<evidence type="ECO:0000313" key="3">
    <source>
        <dbReference type="EMBL" id="WML89685.1"/>
    </source>
</evidence>
<evidence type="ECO:0000259" key="2">
    <source>
        <dbReference type="Pfam" id="PF00639"/>
    </source>
</evidence>
<feature type="domain" description="PpiC" evidence="2">
    <location>
        <begin position="113"/>
        <end position="185"/>
    </location>
</feature>
<feature type="chain" id="PRO_5045741209" evidence="1">
    <location>
        <begin position="21"/>
        <end position="245"/>
    </location>
</feature>
<dbReference type="Gene3D" id="3.10.50.40">
    <property type="match status" value="1"/>
</dbReference>
<dbReference type="Proteomes" id="UP001236657">
    <property type="component" value="Chromosome"/>
</dbReference>
<keyword evidence="4" id="KW-1185">Reference proteome</keyword>
<dbReference type="SUPFAM" id="SSF54534">
    <property type="entry name" value="FKBP-like"/>
    <property type="match status" value="1"/>
</dbReference>
<accession>A0ABY9MN97</accession>
<dbReference type="Pfam" id="PF00639">
    <property type="entry name" value="Rotamase"/>
    <property type="match status" value="1"/>
</dbReference>
<reference evidence="3 4" key="1">
    <citation type="submission" date="2023-08" db="EMBL/GenBank/DDBJ databases">
        <title>New molecular markers tilS and rpoB for phylogenetic and monitoring studies of the genus Thiothrix biodiversity.</title>
        <authorList>
            <person name="Ravin N.V."/>
            <person name="Smolyakov D."/>
            <person name="Markov N.D."/>
            <person name="Beletsky A.V."/>
            <person name="Mardanov A.V."/>
            <person name="Rudenko T.S."/>
            <person name="Grabovich M.Y."/>
        </authorList>
    </citation>
    <scope>NUCLEOTIDE SEQUENCE [LARGE SCALE GENOMIC DNA]</scope>
    <source>
        <strain evidence="3 4">MK1</strain>
    </source>
</reference>
<keyword evidence="1" id="KW-0732">Signal</keyword>
<dbReference type="InterPro" id="IPR046357">
    <property type="entry name" value="PPIase_dom_sf"/>
</dbReference>
<feature type="signal peptide" evidence="1">
    <location>
        <begin position="1"/>
        <end position="20"/>
    </location>
</feature>
<dbReference type="EC" id="5.2.1.8" evidence="3"/>
<name>A0ABY9MN97_9GAMM</name>
<keyword evidence="3" id="KW-0413">Isomerase</keyword>
<organism evidence="3 4">
    <name type="scientific">Thiothrix lacustris</name>
    <dbReference type="NCBI Taxonomy" id="525917"/>
    <lineage>
        <taxon>Bacteria</taxon>
        <taxon>Pseudomonadati</taxon>
        <taxon>Pseudomonadota</taxon>
        <taxon>Gammaproteobacteria</taxon>
        <taxon>Thiotrichales</taxon>
        <taxon>Thiotrichaceae</taxon>
        <taxon>Thiothrix</taxon>
    </lineage>
</organism>
<dbReference type="GO" id="GO:0003755">
    <property type="term" value="F:peptidyl-prolyl cis-trans isomerase activity"/>
    <property type="evidence" value="ECO:0007669"/>
    <property type="project" value="UniProtKB-EC"/>
</dbReference>
<dbReference type="RefSeq" id="WP_308893961.1">
    <property type="nucleotide sequence ID" value="NZ_CP133218.1"/>
</dbReference>
<proteinExistence type="predicted"/>
<dbReference type="EMBL" id="CP133218">
    <property type="protein sequence ID" value="WML89685.1"/>
    <property type="molecule type" value="Genomic_DNA"/>
</dbReference>
<gene>
    <name evidence="3" type="ORF">RCF98_11965</name>
</gene>
<dbReference type="InterPro" id="IPR000297">
    <property type="entry name" value="PPIase_PpiC"/>
</dbReference>